<gene>
    <name evidence="12" type="ORF">QE109_06140</name>
</gene>
<dbReference type="Proteomes" id="UP001158045">
    <property type="component" value="Unassembled WGS sequence"/>
</dbReference>
<dbReference type="CDD" id="cd03375">
    <property type="entry name" value="TPP_OGFOR"/>
    <property type="match status" value="1"/>
</dbReference>
<sequence>MVNVNLNVVKNENPFVTNNPTSWCPGCGNFSILDSINQVLHDGGLTPQQVLMVSGIGQAAKLPHYINAHGLNTLHGRAVPAAMGAQAANNSFKMIITSGDGDTYGEGGNHFMHNIRRNLDLVHIVHDNQVYGLTKGQGSPTTALGQKTRLQFDGMRHEPLNPVALAISLGCSFVARSFSGNPKHLQEMIKAAMQHKGYALIDVMQPCVSFNHVNTFKWYKDRVFNIPESHDPRDKTKAFELAQTFGDEGIPIGILYTSDKPTFMDQCPHITKPLVSYERTPHDVDWLVNRMSE</sequence>
<dbReference type="EMBL" id="JARYZI010000003">
    <property type="protein sequence ID" value="MDH8677717.1"/>
    <property type="molecule type" value="Genomic_DNA"/>
</dbReference>
<evidence type="ECO:0000256" key="6">
    <source>
        <dbReference type="ARBA" id="ARBA00023002"/>
    </source>
</evidence>
<feature type="domain" description="Pyruvate ferredoxin oxidoreductase beta subunit C-terminal" evidence="11">
    <location>
        <begin position="207"/>
        <end position="271"/>
    </location>
</feature>
<dbReference type="InterPro" id="IPR011766">
    <property type="entry name" value="TPP_enzyme_TPP-bd"/>
</dbReference>
<keyword evidence="7" id="KW-0408">Iron</keyword>
<evidence type="ECO:0000256" key="7">
    <source>
        <dbReference type="ARBA" id="ARBA00023004"/>
    </source>
</evidence>
<evidence type="ECO:0000256" key="4">
    <source>
        <dbReference type="ARBA" id="ARBA00022723"/>
    </source>
</evidence>
<dbReference type="InterPro" id="IPR011896">
    <property type="entry name" value="OFOB"/>
</dbReference>
<dbReference type="InterPro" id="IPR051457">
    <property type="entry name" value="2-oxoacid:Fd_oxidoreductase"/>
</dbReference>
<keyword evidence="13" id="KW-1185">Reference proteome</keyword>
<reference evidence="12 13" key="1">
    <citation type="submission" date="2023-04" db="EMBL/GenBank/DDBJ databases">
        <title>Fusibacter bizertensis strain WBS, isolated from littoral bottom sediments of the Arctic seas - biochemical and genomic analysis.</title>
        <authorList>
            <person name="Brioukhanov A.L."/>
        </authorList>
    </citation>
    <scope>NUCLEOTIDE SEQUENCE [LARGE SCALE GENOMIC DNA]</scope>
    <source>
        <strain evidence="12 13">WBS</strain>
    </source>
</reference>
<evidence type="ECO:0000256" key="2">
    <source>
        <dbReference type="ARBA" id="ARBA00001964"/>
    </source>
</evidence>
<evidence type="ECO:0000256" key="9">
    <source>
        <dbReference type="ARBA" id="ARBA00023052"/>
    </source>
</evidence>
<evidence type="ECO:0000259" key="11">
    <source>
        <dbReference type="Pfam" id="PF12367"/>
    </source>
</evidence>
<dbReference type="PANTHER" id="PTHR48084">
    <property type="entry name" value="2-OXOGLUTARATE OXIDOREDUCTASE SUBUNIT KORB-RELATED"/>
    <property type="match status" value="1"/>
</dbReference>
<dbReference type="SUPFAM" id="SSF52518">
    <property type="entry name" value="Thiamin diphosphate-binding fold (THDP-binding)"/>
    <property type="match status" value="1"/>
</dbReference>
<keyword evidence="4" id="KW-0479">Metal-binding</keyword>
<organism evidence="12 13">
    <name type="scientific">Fusibacter bizertensis</name>
    <dbReference type="NCBI Taxonomy" id="1488331"/>
    <lineage>
        <taxon>Bacteria</taxon>
        <taxon>Bacillati</taxon>
        <taxon>Bacillota</taxon>
        <taxon>Clostridia</taxon>
        <taxon>Eubacteriales</taxon>
        <taxon>Eubacteriales Family XII. Incertae Sedis</taxon>
        <taxon>Fusibacter</taxon>
    </lineage>
</organism>
<keyword evidence="9" id="KW-0786">Thiamine pyrophosphate</keyword>
<keyword evidence="8" id="KW-0411">Iron-sulfur</keyword>
<name>A0ABT6NBC7_9FIRM</name>
<evidence type="ECO:0000256" key="5">
    <source>
        <dbReference type="ARBA" id="ARBA00022842"/>
    </source>
</evidence>
<proteinExistence type="predicted"/>
<dbReference type="PANTHER" id="PTHR48084:SF4">
    <property type="entry name" value="2-OXOGLUTARATE OXIDOREDUCTASE SUBUNIT KORB"/>
    <property type="match status" value="1"/>
</dbReference>
<dbReference type="Pfam" id="PF12367">
    <property type="entry name" value="PFO_beta_C"/>
    <property type="match status" value="1"/>
</dbReference>
<comment type="cofactor">
    <cofactor evidence="2">
        <name>thiamine diphosphate</name>
        <dbReference type="ChEBI" id="CHEBI:58937"/>
    </cofactor>
</comment>
<evidence type="ECO:0000259" key="10">
    <source>
        <dbReference type="Pfam" id="PF02775"/>
    </source>
</evidence>
<evidence type="ECO:0000256" key="3">
    <source>
        <dbReference type="ARBA" id="ARBA00001966"/>
    </source>
</evidence>
<keyword evidence="5" id="KW-0460">Magnesium</keyword>
<dbReference type="Gene3D" id="3.40.50.970">
    <property type="match status" value="1"/>
</dbReference>
<keyword evidence="6" id="KW-0560">Oxidoreductase</keyword>
<comment type="cofactor">
    <cofactor evidence="1">
        <name>Mg(2+)</name>
        <dbReference type="ChEBI" id="CHEBI:18420"/>
    </cofactor>
</comment>
<comment type="cofactor">
    <cofactor evidence="3">
        <name>[4Fe-4S] cluster</name>
        <dbReference type="ChEBI" id="CHEBI:49883"/>
    </cofactor>
</comment>
<dbReference type="Pfam" id="PF02775">
    <property type="entry name" value="TPP_enzyme_C"/>
    <property type="match status" value="1"/>
</dbReference>
<evidence type="ECO:0000256" key="8">
    <source>
        <dbReference type="ARBA" id="ARBA00023014"/>
    </source>
</evidence>
<evidence type="ECO:0000256" key="1">
    <source>
        <dbReference type="ARBA" id="ARBA00001946"/>
    </source>
</evidence>
<feature type="domain" description="Thiamine pyrophosphate enzyme TPP-binding" evidence="10">
    <location>
        <begin position="60"/>
        <end position="203"/>
    </location>
</feature>
<evidence type="ECO:0000313" key="13">
    <source>
        <dbReference type="Proteomes" id="UP001158045"/>
    </source>
</evidence>
<protein>
    <submittedName>
        <fullName evidence="12">Thiamine pyrophosphate-dependent enzyme</fullName>
    </submittedName>
</protein>
<comment type="caution">
    <text evidence="12">The sequence shown here is derived from an EMBL/GenBank/DDBJ whole genome shotgun (WGS) entry which is preliminary data.</text>
</comment>
<dbReference type="InterPro" id="IPR032686">
    <property type="entry name" value="PFO_beta_C"/>
</dbReference>
<evidence type="ECO:0000313" key="12">
    <source>
        <dbReference type="EMBL" id="MDH8677717.1"/>
    </source>
</evidence>
<dbReference type="InterPro" id="IPR029061">
    <property type="entry name" value="THDP-binding"/>
</dbReference>
<dbReference type="RefSeq" id="WP_281093536.1">
    <property type="nucleotide sequence ID" value="NZ_JARYZI010000003.1"/>
</dbReference>
<accession>A0ABT6NBC7</accession>
<dbReference type="NCBIfam" id="TIGR02177">
    <property type="entry name" value="PorB_KorB"/>
    <property type="match status" value="1"/>
</dbReference>